<sequence>MGPKRLPNSSVNFSSSVGVINVPPMYPSSRDFLEDLGVHDTRTAYRRCRGHWHGLEASPQGERLHYIGDYSVAMTTNAQDPRLRQLKIKTNVVKRISKDKAKYEEELVDLQRDLEEKKASGADEYMIKKACELIDESRMMVSDCSSRLARAVDVLTTAVADCEDLCDHEEYQFAQELIAGRSGSDT</sequence>
<dbReference type="SUPFAM" id="SSF46988">
    <property type="entry name" value="Tubulin chaperone cofactor A"/>
    <property type="match status" value="1"/>
</dbReference>
<keyword evidence="6" id="KW-0963">Cytoplasm</keyword>
<keyword evidence="7" id="KW-0175">Coiled coil</keyword>
<reference evidence="8 9" key="1">
    <citation type="journal article" date="2013" name="Nat. Genet.">
        <title>The genome of the hydatid tapeworm Echinococcus granulosus.</title>
        <authorList>
            <person name="Zheng H."/>
            <person name="Zhang W."/>
            <person name="Zhang L."/>
            <person name="Zhang Z."/>
            <person name="Li J."/>
            <person name="Lu G."/>
            <person name="Zhu Y."/>
            <person name="Wang Y."/>
            <person name="Huang Y."/>
            <person name="Liu J."/>
            <person name="Kang H."/>
            <person name="Chen J."/>
            <person name="Wang L."/>
            <person name="Chen A."/>
            <person name="Yu S."/>
            <person name="Gao Z."/>
            <person name="Jin L."/>
            <person name="Gu W."/>
            <person name="Wang Z."/>
            <person name="Zhao L."/>
            <person name="Shi B."/>
            <person name="Wen H."/>
            <person name="Lin R."/>
            <person name="Jones M.K."/>
            <person name="Brejova B."/>
            <person name="Vinar T."/>
            <person name="Zhao G."/>
            <person name="McManus D.P."/>
            <person name="Chen Z."/>
            <person name="Zhou Y."/>
            <person name="Wang S."/>
        </authorList>
    </citation>
    <scope>NUCLEOTIDE SEQUENCE [LARGE SCALE GENOMIC DNA]</scope>
</reference>
<gene>
    <name evidence="8" type="ORF">EGR_04473</name>
</gene>
<dbReference type="InterPro" id="IPR036126">
    <property type="entry name" value="TBCA_sf"/>
</dbReference>
<dbReference type="CTD" id="36340188"/>
<keyword evidence="6" id="KW-0206">Cytoskeleton</keyword>
<evidence type="ECO:0000313" key="8">
    <source>
        <dbReference type="EMBL" id="EUB60640.1"/>
    </source>
</evidence>
<keyword evidence="9" id="KW-1185">Reference proteome</keyword>
<dbReference type="RefSeq" id="XP_024351836.1">
    <property type="nucleotide sequence ID" value="XM_024493722.1"/>
</dbReference>
<comment type="similarity">
    <text evidence="2 6">Belongs to the TBCA family.</text>
</comment>
<evidence type="ECO:0000256" key="1">
    <source>
        <dbReference type="ARBA" id="ARBA00003046"/>
    </source>
</evidence>
<feature type="coiled-coil region" evidence="7">
    <location>
        <begin position="93"/>
        <end position="120"/>
    </location>
</feature>
<evidence type="ECO:0000256" key="2">
    <source>
        <dbReference type="ARBA" id="ARBA00006806"/>
    </source>
</evidence>
<comment type="subunit">
    <text evidence="5 6">Supercomplex made of cofactors A to E. Cofactors A and D function by capturing and stabilizing tubulin in a quasi-native conformation. Cofactor E binds to the cofactor D-tubulin complex; interaction with cofactor C then causes the release of tubulin polypeptides that are committed to the native state.</text>
</comment>
<dbReference type="OrthoDB" id="296187at2759"/>
<evidence type="ECO:0000313" key="9">
    <source>
        <dbReference type="Proteomes" id="UP000019149"/>
    </source>
</evidence>
<dbReference type="GeneID" id="36340188"/>
<dbReference type="KEGG" id="egl:EGR_04473"/>
<dbReference type="InterPro" id="IPR004226">
    <property type="entry name" value="TBCA"/>
</dbReference>
<dbReference type="GO" id="GO:0005874">
    <property type="term" value="C:microtubule"/>
    <property type="evidence" value="ECO:0007669"/>
    <property type="project" value="UniProtKB-KW"/>
</dbReference>
<evidence type="ECO:0000256" key="5">
    <source>
        <dbReference type="ARBA" id="ARBA00026055"/>
    </source>
</evidence>
<evidence type="ECO:0000256" key="4">
    <source>
        <dbReference type="ARBA" id="ARBA00023186"/>
    </source>
</evidence>
<dbReference type="GO" id="GO:0007023">
    <property type="term" value="P:post-chaperonin tubulin folding pathway"/>
    <property type="evidence" value="ECO:0007669"/>
    <property type="project" value="UniProtKB-UniRule"/>
</dbReference>
<dbReference type="GO" id="GO:0005829">
    <property type="term" value="C:cytosol"/>
    <property type="evidence" value="ECO:0007669"/>
    <property type="project" value="TreeGrafter"/>
</dbReference>
<dbReference type="GO" id="GO:0007021">
    <property type="term" value="P:tubulin complex assembly"/>
    <property type="evidence" value="ECO:0007669"/>
    <property type="project" value="UniProtKB-UniRule"/>
</dbReference>
<evidence type="ECO:0000256" key="7">
    <source>
        <dbReference type="SAM" id="Coils"/>
    </source>
</evidence>
<dbReference type="Proteomes" id="UP000019149">
    <property type="component" value="Unassembled WGS sequence"/>
</dbReference>
<comment type="function">
    <text evidence="1">Tubulin-folding protein; involved in the early step of the tubulin folding pathway.</text>
</comment>
<dbReference type="GO" id="GO:0048487">
    <property type="term" value="F:beta-tubulin binding"/>
    <property type="evidence" value="ECO:0007669"/>
    <property type="project" value="InterPro"/>
</dbReference>
<accession>W6UGJ7</accession>
<protein>
    <recommendedName>
        <fullName evidence="3 6">Tubulin-specific chaperone A</fullName>
    </recommendedName>
</protein>
<dbReference type="PANTHER" id="PTHR21500">
    <property type="entry name" value="TUBULIN-SPECIFIC CHAPERONE A"/>
    <property type="match status" value="1"/>
</dbReference>
<proteinExistence type="inferred from homology"/>
<comment type="caution">
    <text evidence="8">The sequence shown here is derived from an EMBL/GenBank/DDBJ whole genome shotgun (WGS) entry which is preliminary data.</text>
</comment>
<dbReference type="AlphaFoldDB" id="W6UGJ7"/>
<dbReference type="Gene3D" id="1.20.58.90">
    <property type="match status" value="1"/>
</dbReference>
<evidence type="ECO:0000256" key="6">
    <source>
        <dbReference type="RuleBase" id="RU364030"/>
    </source>
</evidence>
<dbReference type="PANTHER" id="PTHR21500:SF0">
    <property type="entry name" value="TUBULIN-SPECIFIC CHAPERONE A"/>
    <property type="match status" value="1"/>
</dbReference>
<dbReference type="STRING" id="6210.W6UGJ7"/>
<name>W6UGJ7_ECHGR</name>
<keyword evidence="4 6" id="KW-0143">Chaperone</keyword>
<evidence type="ECO:0000256" key="3">
    <source>
        <dbReference type="ARBA" id="ARBA00015002"/>
    </source>
</evidence>
<dbReference type="EMBL" id="APAU02000028">
    <property type="protein sequence ID" value="EUB60640.1"/>
    <property type="molecule type" value="Genomic_DNA"/>
</dbReference>
<dbReference type="Pfam" id="PF02970">
    <property type="entry name" value="TBCA"/>
    <property type="match status" value="1"/>
</dbReference>
<keyword evidence="6" id="KW-0493">Microtubule</keyword>
<comment type="subcellular location">
    <subcellularLocation>
        <location evidence="6">Cytoplasm</location>
        <location evidence="6">Cytoskeleton</location>
    </subcellularLocation>
</comment>
<organism evidence="8 9">
    <name type="scientific">Echinococcus granulosus</name>
    <name type="common">Hydatid tapeworm</name>
    <dbReference type="NCBI Taxonomy" id="6210"/>
    <lineage>
        <taxon>Eukaryota</taxon>
        <taxon>Metazoa</taxon>
        <taxon>Spiralia</taxon>
        <taxon>Lophotrochozoa</taxon>
        <taxon>Platyhelminthes</taxon>
        <taxon>Cestoda</taxon>
        <taxon>Eucestoda</taxon>
        <taxon>Cyclophyllidea</taxon>
        <taxon>Taeniidae</taxon>
        <taxon>Echinococcus</taxon>
        <taxon>Echinococcus granulosus group</taxon>
    </lineage>
</organism>